<evidence type="ECO:0000256" key="6">
    <source>
        <dbReference type="PROSITE-ProRule" id="PRU01016"/>
    </source>
</evidence>
<reference evidence="7 8" key="1">
    <citation type="submission" date="2021-03" db="EMBL/GenBank/DDBJ databases">
        <title>Antimicrobial resistance genes in bacteria isolated from Japanese honey, and their potential for conferring macrolide and lincosamide resistance in the American foulbrood pathogen Paenibacillus larvae.</title>
        <authorList>
            <person name="Okamoto M."/>
            <person name="Kumagai M."/>
            <person name="Kanamori H."/>
            <person name="Takamatsu D."/>
        </authorList>
    </citation>
    <scope>NUCLEOTIDE SEQUENCE [LARGE SCALE GENOMIC DNA]</scope>
    <source>
        <strain evidence="7 8">J1TS3</strain>
    </source>
</reference>
<evidence type="ECO:0000256" key="3">
    <source>
        <dbReference type="ARBA" id="ARBA00022679"/>
    </source>
</evidence>
<evidence type="ECO:0000256" key="5">
    <source>
        <dbReference type="ARBA" id="ARBA00022747"/>
    </source>
</evidence>
<evidence type="ECO:0000256" key="2">
    <source>
        <dbReference type="ARBA" id="ARBA00022603"/>
    </source>
</evidence>
<keyword evidence="5" id="KW-0680">Restriction system</keyword>
<dbReference type="Gene3D" id="3.40.50.150">
    <property type="entry name" value="Vaccinia Virus protein VP39"/>
    <property type="match status" value="1"/>
</dbReference>
<comment type="caution">
    <text evidence="7">The sequence shown here is derived from an EMBL/GenBank/DDBJ whole genome shotgun (WGS) entry which is preliminary data.</text>
</comment>
<keyword evidence="2 6" id="KW-0489">Methyltransferase</keyword>
<dbReference type="Proteomes" id="UP000680279">
    <property type="component" value="Unassembled WGS sequence"/>
</dbReference>
<gene>
    <name evidence="7" type="ORF">J1TS3_36810</name>
</gene>
<keyword evidence="8" id="KW-1185">Reference proteome</keyword>
<dbReference type="PANTHER" id="PTHR46098">
    <property type="entry name" value="TRNA (CYTOSINE(38)-C(5))-METHYLTRANSFERASE"/>
    <property type="match status" value="1"/>
</dbReference>
<keyword evidence="3 6" id="KW-0808">Transferase</keyword>
<proteinExistence type="inferred from homology"/>
<sequence>MGGSPCQGFSFAGKCLNFDDPRSRLFFDYVNVLNHVKPKYFLLENVKMKKEYQDIISEYLGVQPIEINSSLVSAQNRVRLYWTNIPNVDVPNDKGLTWKDVADDSIKLNKYLYTEKSLSWLKEQGYIRDNKHKDHTDGKQQDKKTGRYFNEITLKEVNQSVAAMRGRYINGTKGKTAQFIEFRKDGKTNCLTTVQKDNVVVPFTHHEKVLAENYIYRYMTPKEYERLQTVPENYTDSVSDTQRFKMLGNGWTVEVIAHILNYINKVK</sequence>
<dbReference type="EMBL" id="BOQT01000018">
    <property type="protein sequence ID" value="GIN22547.1"/>
    <property type="molecule type" value="Genomic_DNA"/>
</dbReference>
<accession>A0ABQ4KBZ7</accession>
<dbReference type="PROSITE" id="PS51679">
    <property type="entry name" value="SAM_MT_C5"/>
    <property type="match status" value="1"/>
</dbReference>
<dbReference type="Pfam" id="PF00145">
    <property type="entry name" value="DNA_methylase"/>
    <property type="match status" value="1"/>
</dbReference>
<evidence type="ECO:0000313" key="7">
    <source>
        <dbReference type="EMBL" id="GIN22547.1"/>
    </source>
</evidence>
<protein>
    <recommendedName>
        <fullName evidence="1">DNA (cytosine-5-)-methyltransferase</fullName>
        <ecNumber evidence="1">2.1.1.37</ecNumber>
    </recommendedName>
</protein>
<feature type="active site" evidence="6">
    <location>
        <position position="6"/>
    </location>
</feature>
<comment type="similarity">
    <text evidence="6">Belongs to the class I-like SAM-binding methyltransferase superfamily. C5-methyltransferase family.</text>
</comment>
<dbReference type="SUPFAM" id="SSF53335">
    <property type="entry name" value="S-adenosyl-L-methionine-dependent methyltransferases"/>
    <property type="match status" value="1"/>
</dbReference>
<dbReference type="Gene3D" id="3.90.120.10">
    <property type="entry name" value="DNA Methylase, subunit A, domain 2"/>
    <property type="match status" value="1"/>
</dbReference>
<evidence type="ECO:0000313" key="8">
    <source>
        <dbReference type="Proteomes" id="UP000680279"/>
    </source>
</evidence>
<dbReference type="InterPro" id="IPR050750">
    <property type="entry name" value="C5-MTase"/>
</dbReference>
<dbReference type="InterPro" id="IPR001525">
    <property type="entry name" value="C5_MeTfrase"/>
</dbReference>
<keyword evidence="4 6" id="KW-0949">S-adenosyl-L-methionine</keyword>
<dbReference type="PANTHER" id="PTHR46098:SF1">
    <property type="entry name" value="TRNA (CYTOSINE(38)-C(5))-METHYLTRANSFERASE"/>
    <property type="match status" value="1"/>
</dbReference>
<evidence type="ECO:0000256" key="1">
    <source>
        <dbReference type="ARBA" id="ARBA00011975"/>
    </source>
</evidence>
<name>A0ABQ4KBZ7_9BACI</name>
<evidence type="ECO:0000256" key="4">
    <source>
        <dbReference type="ARBA" id="ARBA00022691"/>
    </source>
</evidence>
<dbReference type="InterPro" id="IPR029063">
    <property type="entry name" value="SAM-dependent_MTases_sf"/>
</dbReference>
<dbReference type="EC" id="2.1.1.37" evidence="1"/>
<organism evidence="7 8">
    <name type="scientific">Siminovitchia fordii</name>
    <dbReference type="NCBI Taxonomy" id="254759"/>
    <lineage>
        <taxon>Bacteria</taxon>
        <taxon>Bacillati</taxon>
        <taxon>Bacillota</taxon>
        <taxon>Bacilli</taxon>
        <taxon>Bacillales</taxon>
        <taxon>Bacillaceae</taxon>
        <taxon>Siminovitchia</taxon>
    </lineage>
</organism>